<proteinExistence type="predicted"/>
<keyword evidence="1" id="KW-1133">Transmembrane helix</keyword>
<feature type="transmembrane region" description="Helical" evidence="1">
    <location>
        <begin position="37"/>
        <end position="64"/>
    </location>
</feature>
<dbReference type="Proteomes" id="UP000321337">
    <property type="component" value="Unassembled WGS sequence"/>
</dbReference>
<name>A0A512L8U9_9PROT</name>
<keyword evidence="3" id="KW-1185">Reference proteome</keyword>
<gene>
    <name evidence="2" type="ORF">TPL01_20300</name>
</gene>
<dbReference type="RefSeq" id="WP_147073374.1">
    <property type="nucleotide sequence ID" value="NZ_AP021884.1"/>
</dbReference>
<comment type="caution">
    <text evidence="2">The sequence shown here is derived from an EMBL/GenBank/DDBJ whole genome shotgun (WGS) entry which is preliminary data.</text>
</comment>
<accession>A0A512L8U9</accession>
<organism evidence="2 3">
    <name type="scientific">Sulfuriferula plumbiphila</name>
    <dbReference type="NCBI Taxonomy" id="171865"/>
    <lineage>
        <taxon>Bacteria</taxon>
        <taxon>Pseudomonadati</taxon>
        <taxon>Pseudomonadota</taxon>
        <taxon>Betaproteobacteria</taxon>
        <taxon>Nitrosomonadales</taxon>
        <taxon>Sulfuricellaceae</taxon>
        <taxon>Sulfuriferula</taxon>
    </lineage>
</organism>
<evidence type="ECO:0000256" key="1">
    <source>
        <dbReference type="SAM" id="Phobius"/>
    </source>
</evidence>
<sequence length="65" mass="6511">MDLLTAIELLILSAVLAAAGGAVTGLKIGGEFLGKELAAMMGAFFGPSSVLPAVVLGIIVLAWLK</sequence>
<keyword evidence="1" id="KW-0812">Transmembrane</keyword>
<dbReference type="EMBL" id="BKAD01000020">
    <property type="protein sequence ID" value="GEP30892.1"/>
    <property type="molecule type" value="Genomic_DNA"/>
</dbReference>
<evidence type="ECO:0000313" key="3">
    <source>
        <dbReference type="Proteomes" id="UP000321337"/>
    </source>
</evidence>
<evidence type="ECO:0000313" key="2">
    <source>
        <dbReference type="EMBL" id="GEP30892.1"/>
    </source>
</evidence>
<dbReference type="AlphaFoldDB" id="A0A512L8U9"/>
<keyword evidence="1" id="KW-0472">Membrane</keyword>
<protein>
    <submittedName>
        <fullName evidence="2">Uncharacterized protein</fullName>
    </submittedName>
</protein>
<reference evidence="2 3" key="1">
    <citation type="submission" date="2019-07" db="EMBL/GenBank/DDBJ databases">
        <title>Whole genome shotgun sequence of Thiobacillus plumbophilus NBRC 107929.</title>
        <authorList>
            <person name="Hosoyama A."/>
            <person name="Uohara A."/>
            <person name="Ohji S."/>
            <person name="Ichikawa N."/>
        </authorList>
    </citation>
    <scope>NUCLEOTIDE SEQUENCE [LARGE SCALE GENOMIC DNA]</scope>
    <source>
        <strain evidence="2 3">NBRC 107929</strain>
    </source>
</reference>